<evidence type="ECO:0000256" key="3">
    <source>
        <dbReference type="ARBA" id="ARBA00022679"/>
    </source>
</evidence>
<evidence type="ECO:0000256" key="5">
    <source>
        <dbReference type="ARBA" id="ARBA00022723"/>
    </source>
</evidence>
<feature type="region of interest" description="Disordered" evidence="10">
    <location>
        <begin position="1"/>
        <end position="35"/>
    </location>
</feature>
<dbReference type="GO" id="GO:0005524">
    <property type="term" value="F:ATP binding"/>
    <property type="evidence" value="ECO:0007669"/>
    <property type="project" value="UniProtKB-KW"/>
</dbReference>
<sequence length="573" mass="64793">MDGLNYNNTLTSRLRVDPHTPGTPFQSPSVPTQLSHVPRQVPGAHFSYVMPTPPQSTVQLISFNHQASVSTLGIDLYPNPAVSPNQRLVDILSGASIPNGTHPWSLSYGGHQFGSWAGQLGDGRAISLGQVQHPITRAFTEIQLKGAGMTPYSRFADGYAVLRSSIREYLCAEAMHALGVPTSRSLSIVAIPSRKVTRENGDEMGAVVCRLAPSWIRFGSFELLYSRSEFDLMKELADYVIDTHCTDLNTVVQDEITVESLQTNKYIQWFKQVVKNTAEMIAHWQSVDYGPFQFMDVYDPTYVCNHSDETGRYAFCEQPRIALWNLARLASVLDPLILPPTCNDHINNSETESRAKQSVTTVLIDAVREFIPCFDTTFSLLMSRKFGLLTTANHDLDTLYQPILRLMHDSKVDYTHFFRIVSEMDLFDRTNETMDKVLDRLYNISTLSKSEWHANPTSTQSNDMSKSIVQRFNDWVQVYRTRMLCDYSSEDALFADTEQRRLRMLMANPKYTLRNHLVAKVIQEMEHDVTSDAVDRYLNVLMRPFDQGSDKEQAEFGGTVPDNMRGLKCSCSS</sequence>
<dbReference type="VEuPathDB" id="FungiDB:BDEG_25469"/>
<dbReference type="Proteomes" id="UP000077115">
    <property type="component" value="Unassembled WGS sequence"/>
</dbReference>
<evidence type="ECO:0000256" key="4">
    <source>
        <dbReference type="ARBA" id="ARBA00022695"/>
    </source>
</evidence>
<dbReference type="GO" id="GO:0046872">
    <property type="term" value="F:metal ion binding"/>
    <property type="evidence" value="ECO:0007669"/>
    <property type="project" value="UniProtKB-KW"/>
</dbReference>
<evidence type="ECO:0000256" key="9">
    <source>
        <dbReference type="ARBA" id="ARBA00031547"/>
    </source>
</evidence>
<dbReference type="PANTHER" id="PTHR32057">
    <property type="entry name" value="PROTEIN ADENYLYLTRANSFERASE SELO, MITOCHONDRIAL"/>
    <property type="match status" value="1"/>
</dbReference>
<feature type="compositionally biased region" description="Polar residues" evidence="10">
    <location>
        <begin position="23"/>
        <end position="35"/>
    </location>
</feature>
<keyword evidence="8" id="KW-0460">Magnesium</keyword>
<evidence type="ECO:0000256" key="8">
    <source>
        <dbReference type="ARBA" id="ARBA00022842"/>
    </source>
</evidence>
<keyword evidence="6" id="KW-0547">Nucleotide-binding</keyword>
<evidence type="ECO:0000313" key="11">
    <source>
        <dbReference type="EMBL" id="OAJ41947.1"/>
    </source>
</evidence>
<evidence type="ECO:0000256" key="1">
    <source>
        <dbReference type="ARBA" id="ARBA00001946"/>
    </source>
</evidence>
<dbReference type="eggNOG" id="KOG2542">
    <property type="taxonomic scope" value="Eukaryota"/>
</dbReference>
<dbReference type="OrthoDB" id="10254721at2759"/>
<evidence type="ECO:0000313" key="12">
    <source>
        <dbReference type="Proteomes" id="UP000077115"/>
    </source>
</evidence>
<reference evidence="11 12" key="1">
    <citation type="submission" date="2006-10" db="EMBL/GenBank/DDBJ databases">
        <title>The Genome Sequence of Batrachochytrium dendrobatidis JEL423.</title>
        <authorList>
            <consortium name="The Broad Institute Genome Sequencing Platform"/>
            <person name="Birren B."/>
            <person name="Lander E."/>
            <person name="Galagan J."/>
            <person name="Cuomo C."/>
            <person name="Devon K."/>
            <person name="Jaffe D."/>
            <person name="Butler J."/>
            <person name="Alvarez P."/>
            <person name="Gnerre S."/>
            <person name="Grabherr M."/>
            <person name="Kleber M."/>
            <person name="Mauceli E."/>
            <person name="Brockman W."/>
            <person name="Young S."/>
            <person name="LaButti K."/>
            <person name="Sykes S."/>
            <person name="DeCaprio D."/>
            <person name="Crawford M."/>
            <person name="Koehrsen M."/>
            <person name="Engels R."/>
            <person name="Montgomery P."/>
            <person name="Pearson M."/>
            <person name="Howarth C."/>
            <person name="Larson L."/>
            <person name="White J."/>
            <person name="O'Leary S."/>
            <person name="Kodira C."/>
            <person name="Zeng Q."/>
            <person name="Yandava C."/>
            <person name="Alvarado L."/>
            <person name="Longcore J."/>
            <person name="James T."/>
        </authorList>
    </citation>
    <scope>NUCLEOTIDE SEQUENCE [LARGE SCALE GENOMIC DNA]</scope>
    <source>
        <strain evidence="11 12">JEL423</strain>
    </source>
</reference>
<dbReference type="Pfam" id="PF02696">
    <property type="entry name" value="SelO"/>
    <property type="match status" value="1"/>
</dbReference>
<comment type="similarity">
    <text evidence="2">Belongs to the SELO family.</text>
</comment>
<reference evidence="11 12" key="2">
    <citation type="submission" date="2016-05" db="EMBL/GenBank/DDBJ databases">
        <title>Lineage-specific infection strategies underlie the spectrum of fungal disease in amphibians.</title>
        <authorList>
            <person name="Cuomo C.A."/>
            <person name="Farrer R.A."/>
            <person name="James T."/>
            <person name="Longcore J."/>
            <person name="Birren B."/>
        </authorList>
    </citation>
    <scope>NUCLEOTIDE SEQUENCE [LARGE SCALE GENOMIC DNA]</scope>
    <source>
        <strain evidence="11 12">JEL423</strain>
    </source>
</reference>
<organism evidence="11 12">
    <name type="scientific">Batrachochytrium dendrobatidis (strain JEL423)</name>
    <dbReference type="NCBI Taxonomy" id="403673"/>
    <lineage>
        <taxon>Eukaryota</taxon>
        <taxon>Fungi</taxon>
        <taxon>Fungi incertae sedis</taxon>
        <taxon>Chytridiomycota</taxon>
        <taxon>Chytridiomycota incertae sedis</taxon>
        <taxon>Chytridiomycetes</taxon>
        <taxon>Rhizophydiales</taxon>
        <taxon>Rhizophydiales incertae sedis</taxon>
        <taxon>Batrachochytrium</taxon>
    </lineage>
</organism>
<accession>A0A177WP99</accession>
<proteinExistence type="inferred from homology"/>
<evidence type="ECO:0000256" key="7">
    <source>
        <dbReference type="ARBA" id="ARBA00022840"/>
    </source>
</evidence>
<dbReference type="AlphaFoldDB" id="A0A177WP99"/>
<dbReference type="InterPro" id="IPR003846">
    <property type="entry name" value="SelO"/>
</dbReference>
<protein>
    <recommendedName>
        <fullName evidence="9">Selenoprotein O</fullName>
    </recommendedName>
</protein>
<keyword evidence="3" id="KW-0808">Transferase</keyword>
<gene>
    <name evidence="11" type="ORF">BDEG_25469</name>
</gene>
<dbReference type="PANTHER" id="PTHR32057:SF14">
    <property type="entry name" value="PROTEIN ADENYLYLTRANSFERASE SELO, MITOCHONDRIAL"/>
    <property type="match status" value="1"/>
</dbReference>
<evidence type="ECO:0000256" key="2">
    <source>
        <dbReference type="ARBA" id="ARBA00009747"/>
    </source>
</evidence>
<keyword evidence="4" id="KW-0548">Nucleotidyltransferase</keyword>
<comment type="cofactor">
    <cofactor evidence="1">
        <name>Mg(2+)</name>
        <dbReference type="ChEBI" id="CHEBI:18420"/>
    </cofactor>
</comment>
<evidence type="ECO:0000256" key="10">
    <source>
        <dbReference type="SAM" id="MobiDB-lite"/>
    </source>
</evidence>
<keyword evidence="7" id="KW-0067">ATP-binding</keyword>
<dbReference type="EMBL" id="DS022306">
    <property type="protein sequence ID" value="OAJ41947.1"/>
    <property type="molecule type" value="Genomic_DNA"/>
</dbReference>
<dbReference type="GO" id="GO:0005739">
    <property type="term" value="C:mitochondrion"/>
    <property type="evidence" value="ECO:0007669"/>
    <property type="project" value="TreeGrafter"/>
</dbReference>
<feature type="compositionally biased region" description="Polar residues" evidence="10">
    <location>
        <begin position="1"/>
        <end position="12"/>
    </location>
</feature>
<name>A0A177WP99_BATDL</name>
<evidence type="ECO:0000256" key="6">
    <source>
        <dbReference type="ARBA" id="ARBA00022741"/>
    </source>
</evidence>
<keyword evidence="5" id="KW-0479">Metal-binding</keyword>
<dbReference type="GO" id="GO:0070733">
    <property type="term" value="F:AMPylase activity"/>
    <property type="evidence" value="ECO:0007669"/>
    <property type="project" value="TreeGrafter"/>
</dbReference>